<evidence type="ECO:0000256" key="1">
    <source>
        <dbReference type="ARBA" id="ARBA00009277"/>
    </source>
</evidence>
<dbReference type="PANTHER" id="PTHR35004">
    <property type="entry name" value="TRANSPOSASE RV3428C-RELATED"/>
    <property type="match status" value="1"/>
</dbReference>
<comment type="similarity">
    <text evidence="1">Belongs to the transposase IS21/IS408/IS1162 family.</text>
</comment>
<organism evidence="5 6">
    <name type="scientific">Rhodovibrio sodomensis</name>
    <dbReference type="NCBI Taxonomy" id="1088"/>
    <lineage>
        <taxon>Bacteria</taxon>
        <taxon>Pseudomonadati</taxon>
        <taxon>Pseudomonadota</taxon>
        <taxon>Alphaproteobacteria</taxon>
        <taxon>Rhodospirillales</taxon>
        <taxon>Rhodovibrionaceae</taxon>
        <taxon>Rhodovibrio</taxon>
    </lineage>
</organism>
<dbReference type="InterPro" id="IPR054353">
    <property type="entry name" value="IstA-like_C"/>
</dbReference>
<evidence type="ECO:0000259" key="4">
    <source>
        <dbReference type="PROSITE" id="PS50994"/>
    </source>
</evidence>
<reference evidence="5 6" key="1">
    <citation type="journal article" date="2020" name="Microorganisms">
        <title>Osmotic Adaptation and Compatible Solute Biosynthesis of Phototrophic Bacteria as Revealed from Genome Analyses.</title>
        <authorList>
            <person name="Imhoff J.F."/>
            <person name="Rahn T."/>
            <person name="Kunzel S."/>
            <person name="Keller A."/>
            <person name="Neulinger S.C."/>
        </authorList>
    </citation>
    <scope>NUCLEOTIDE SEQUENCE [LARGE SCALE GENOMIC DNA]</scope>
    <source>
        <strain evidence="5 6">DSM 9895</strain>
    </source>
</reference>
<feature type="region of interest" description="Disordered" evidence="2">
    <location>
        <begin position="379"/>
        <end position="398"/>
    </location>
</feature>
<evidence type="ECO:0000259" key="3">
    <source>
        <dbReference type="PROSITE" id="PS50532"/>
    </source>
</evidence>
<name>A0ABS1DF79_9PROT</name>
<evidence type="ECO:0000256" key="2">
    <source>
        <dbReference type="SAM" id="MobiDB-lite"/>
    </source>
</evidence>
<dbReference type="NCBIfam" id="NF033546">
    <property type="entry name" value="transpos_IS21"/>
    <property type="match status" value="1"/>
</dbReference>
<dbReference type="PROSITE" id="PS50532">
    <property type="entry name" value="HTH_IS408"/>
    <property type="match status" value="1"/>
</dbReference>
<comment type="caution">
    <text evidence="5">The sequence shown here is derived from an EMBL/GenBank/DDBJ whole genome shotgun (WGS) entry which is preliminary data.</text>
</comment>
<proteinExistence type="inferred from homology"/>
<feature type="domain" description="Integrase catalytic" evidence="4">
    <location>
        <begin position="135"/>
        <end position="313"/>
    </location>
</feature>
<dbReference type="RefSeq" id="WP_200340951.1">
    <property type="nucleotide sequence ID" value="NZ_NRRL01000027.1"/>
</dbReference>
<dbReference type="InterPro" id="IPR001584">
    <property type="entry name" value="Integrase_cat-core"/>
</dbReference>
<keyword evidence="6" id="KW-1185">Reference proteome</keyword>
<dbReference type="PANTHER" id="PTHR35004:SF8">
    <property type="entry name" value="TRANSPOSASE RV3428C-RELATED"/>
    <property type="match status" value="1"/>
</dbReference>
<dbReference type="InterPro" id="IPR017895">
    <property type="entry name" value="HTH_IS408/IS1162_type"/>
</dbReference>
<dbReference type="Proteomes" id="UP001296873">
    <property type="component" value="Unassembled WGS sequence"/>
</dbReference>
<dbReference type="Pfam" id="PF22483">
    <property type="entry name" value="Mu-transpos_C_2"/>
    <property type="match status" value="1"/>
</dbReference>
<dbReference type="EMBL" id="NRRL01000027">
    <property type="protein sequence ID" value="MBK1668636.1"/>
    <property type="molecule type" value="Genomic_DNA"/>
</dbReference>
<sequence length="512" mass="56530">MPKPRSDMRKIREVLRLRDEHGASQRQIVAACRLPRTTVRDYLRRLKAAGLTYAAVAAWSDDALEAQLFPRTPAPAGRSEPDWAYVARELGRRGVTLKLLWREHLEAVPDSYRYTQFVARFREWQGAHKEPRLLRAHTPGEMVEIDYAGMTLSVGVGAAARPAQVFVAVLPYSGYLFADVTWSQQSADWLASHVRLFEHLGGVPSRLVPDNLKVGVTHASFYDPAINAGYHELARHYATAVVPTRARKPRDKPSVENGVLQAERRVLAVLRDRVFATLAEARAAVVELVAQVNDDPLTSQPGMTRRELFTTIERPTLKALPAAAFVIGSWARFKVPETYHVTVDGVAYSLPHRLIAATVDIHAGPEVIQVFHRNKRVACHRRQAASGDPRSGRDRVTLDAHKPSNHRAVESYTPARVAEELAAIGPAAAAIYARIRADADHDMQAARQGRGLIRLAALHGATRLEASCEAALAANIGAYRYIERTIEQTDVSAPATAGVGDHANLRGPSYYH</sequence>
<protein>
    <submittedName>
        <fullName evidence="5">IS21 family transposase</fullName>
    </submittedName>
</protein>
<evidence type="ECO:0000313" key="6">
    <source>
        <dbReference type="Proteomes" id="UP001296873"/>
    </source>
</evidence>
<feature type="domain" description="HTH IS408-type" evidence="3">
    <location>
        <begin position="11"/>
        <end position="90"/>
    </location>
</feature>
<dbReference type="Gene3D" id="3.30.420.10">
    <property type="entry name" value="Ribonuclease H-like superfamily/Ribonuclease H"/>
    <property type="match status" value="1"/>
</dbReference>
<gene>
    <name evidence="5" type="ORF">CKO28_11405</name>
</gene>
<evidence type="ECO:0000313" key="5">
    <source>
        <dbReference type="EMBL" id="MBK1668636.1"/>
    </source>
</evidence>
<accession>A0ABS1DF79</accession>
<dbReference type="PROSITE" id="PS50994">
    <property type="entry name" value="INTEGRASE"/>
    <property type="match status" value="1"/>
</dbReference>
<dbReference type="InterPro" id="IPR036397">
    <property type="entry name" value="RNaseH_sf"/>
</dbReference>